<proteinExistence type="predicted"/>
<evidence type="ECO:0000256" key="1">
    <source>
        <dbReference type="SAM" id="Phobius"/>
    </source>
</evidence>
<reference evidence="2" key="1">
    <citation type="submission" date="2023-10" db="EMBL/GenBank/DDBJ databases">
        <authorList>
            <person name="Domelevo Entfellner J.-B."/>
        </authorList>
    </citation>
    <scope>NUCLEOTIDE SEQUENCE</scope>
</reference>
<dbReference type="Gramene" id="rna-AYBTSS11_LOCUS2964">
    <property type="protein sequence ID" value="CAJ1893337.1"/>
    <property type="gene ID" value="gene-AYBTSS11_LOCUS2964"/>
</dbReference>
<accession>A0AA86V769</accession>
<sequence>MVMAALERKHVAQRLVVGFYNVSIQFAYAYAYAYAYRMKEVRDAIKFELWWVMYIVYDPKIWVCKGYATVFKCSIKQSKAHATQLIAYHCSCFGVLRLTRAGLKIGFLAKLTKVAPKNKAIQIMFSPHSHRSHSLKSGFGTLLMTNE</sequence>
<evidence type="ECO:0000313" key="3">
    <source>
        <dbReference type="Proteomes" id="UP001189624"/>
    </source>
</evidence>
<evidence type="ECO:0000313" key="2">
    <source>
        <dbReference type="EMBL" id="CAJ1893337.1"/>
    </source>
</evidence>
<name>A0AA86V769_9FABA</name>
<keyword evidence="1" id="KW-0812">Transmembrane</keyword>
<feature type="transmembrane region" description="Helical" evidence="1">
    <location>
        <begin position="15"/>
        <end position="36"/>
    </location>
</feature>
<keyword evidence="1" id="KW-1133">Transmembrane helix</keyword>
<keyword evidence="1" id="KW-0472">Membrane</keyword>
<protein>
    <submittedName>
        <fullName evidence="2">Uncharacterized protein</fullName>
    </submittedName>
</protein>
<dbReference type="EMBL" id="OY731398">
    <property type="protein sequence ID" value="CAJ1893337.1"/>
    <property type="molecule type" value="Genomic_DNA"/>
</dbReference>
<keyword evidence="3" id="KW-1185">Reference proteome</keyword>
<dbReference type="AlphaFoldDB" id="A0AA86V769"/>
<gene>
    <name evidence="2" type="ORF">AYBTSS11_LOCUS2964</name>
</gene>
<dbReference type="Proteomes" id="UP001189624">
    <property type="component" value="Chromosome 1"/>
</dbReference>
<organism evidence="2 3">
    <name type="scientific">Sphenostylis stenocarpa</name>
    <dbReference type="NCBI Taxonomy" id="92480"/>
    <lineage>
        <taxon>Eukaryota</taxon>
        <taxon>Viridiplantae</taxon>
        <taxon>Streptophyta</taxon>
        <taxon>Embryophyta</taxon>
        <taxon>Tracheophyta</taxon>
        <taxon>Spermatophyta</taxon>
        <taxon>Magnoliopsida</taxon>
        <taxon>eudicotyledons</taxon>
        <taxon>Gunneridae</taxon>
        <taxon>Pentapetalae</taxon>
        <taxon>rosids</taxon>
        <taxon>fabids</taxon>
        <taxon>Fabales</taxon>
        <taxon>Fabaceae</taxon>
        <taxon>Papilionoideae</taxon>
        <taxon>50 kb inversion clade</taxon>
        <taxon>NPAAA clade</taxon>
        <taxon>indigoferoid/millettioid clade</taxon>
        <taxon>Phaseoleae</taxon>
        <taxon>Sphenostylis</taxon>
    </lineage>
</organism>